<feature type="non-terminal residue" evidence="1">
    <location>
        <position position="129"/>
    </location>
</feature>
<feature type="non-terminal residue" evidence="1">
    <location>
        <position position="1"/>
    </location>
</feature>
<proteinExistence type="predicted"/>
<comment type="caution">
    <text evidence="1">The sequence shown here is derived from an EMBL/GenBank/DDBJ whole genome shotgun (WGS) entry which is preliminary data.</text>
</comment>
<protein>
    <submittedName>
        <fullName evidence="1">Uncharacterized protein</fullName>
    </submittedName>
</protein>
<dbReference type="Proteomes" id="UP000805193">
    <property type="component" value="Unassembled WGS sequence"/>
</dbReference>
<organism evidence="1 2">
    <name type="scientific">Ixodes persulcatus</name>
    <name type="common">Taiga tick</name>
    <dbReference type="NCBI Taxonomy" id="34615"/>
    <lineage>
        <taxon>Eukaryota</taxon>
        <taxon>Metazoa</taxon>
        <taxon>Ecdysozoa</taxon>
        <taxon>Arthropoda</taxon>
        <taxon>Chelicerata</taxon>
        <taxon>Arachnida</taxon>
        <taxon>Acari</taxon>
        <taxon>Parasitiformes</taxon>
        <taxon>Ixodida</taxon>
        <taxon>Ixodoidea</taxon>
        <taxon>Ixodidae</taxon>
        <taxon>Ixodinae</taxon>
        <taxon>Ixodes</taxon>
    </lineage>
</organism>
<reference evidence="1 2" key="1">
    <citation type="journal article" date="2020" name="Cell">
        <title>Large-Scale Comparative Analyses of Tick Genomes Elucidate Their Genetic Diversity and Vector Capacities.</title>
        <authorList>
            <consortium name="Tick Genome and Microbiome Consortium (TIGMIC)"/>
            <person name="Jia N."/>
            <person name="Wang J."/>
            <person name="Shi W."/>
            <person name="Du L."/>
            <person name="Sun Y."/>
            <person name="Zhan W."/>
            <person name="Jiang J.F."/>
            <person name="Wang Q."/>
            <person name="Zhang B."/>
            <person name="Ji P."/>
            <person name="Bell-Sakyi L."/>
            <person name="Cui X.M."/>
            <person name="Yuan T.T."/>
            <person name="Jiang B.G."/>
            <person name="Yang W.F."/>
            <person name="Lam T.T."/>
            <person name="Chang Q.C."/>
            <person name="Ding S.J."/>
            <person name="Wang X.J."/>
            <person name="Zhu J.G."/>
            <person name="Ruan X.D."/>
            <person name="Zhao L."/>
            <person name="Wei J.T."/>
            <person name="Ye R.Z."/>
            <person name="Que T.C."/>
            <person name="Du C.H."/>
            <person name="Zhou Y.H."/>
            <person name="Cheng J.X."/>
            <person name="Dai P.F."/>
            <person name="Guo W.B."/>
            <person name="Han X.H."/>
            <person name="Huang E.J."/>
            <person name="Li L.F."/>
            <person name="Wei W."/>
            <person name="Gao Y.C."/>
            <person name="Liu J.Z."/>
            <person name="Shao H.Z."/>
            <person name="Wang X."/>
            <person name="Wang C.C."/>
            <person name="Yang T.C."/>
            <person name="Huo Q.B."/>
            <person name="Li W."/>
            <person name="Chen H.Y."/>
            <person name="Chen S.E."/>
            <person name="Zhou L.G."/>
            <person name="Ni X.B."/>
            <person name="Tian J.H."/>
            <person name="Sheng Y."/>
            <person name="Liu T."/>
            <person name="Pan Y.S."/>
            <person name="Xia L.Y."/>
            <person name="Li J."/>
            <person name="Zhao F."/>
            <person name="Cao W.C."/>
        </authorList>
    </citation>
    <scope>NUCLEOTIDE SEQUENCE [LARGE SCALE GENOMIC DNA]</scope>
    <source>
        <strain evidence="1">Iper-2018</strain>
    </source>
</reference>
<gene>
    <name evidence="1" type="ORF">HPB47_015615</name>
</gene>
<evidence type="ECO:0000313" key="1">
    <source>
        <dbReference type="EMBL" id="KAG0442796.1"/>
    </source>
</evidence>
<sequence length="129" mass="14664">NFLQFVFVGNWTQVLGIFASHGNAKADVLAKIIVEATILCKKAGLFVDFVTCDGASWNRSMWRLFGIRAKDTRCKAPHPVDSTRHLHFLSDFPHLIKNMRNAFVTKGFNTPEGRPHVRPVQEAWKNDNQ</sequence>
<name>A0AC60QWJ4_IXOPE</name>
<keyword evidence="2" id="KW-1185">Reference proteome</keyword>
<accession>A0AC60QWJ4</accession>
<evidence type="ECO:0000313" key="2">
    <source>
        <dbReference type="Proteomes" id="UP000805193"/>
    </source>
</evidence>
<dbReference type="EMBL" id="JABSTQ010004276">
    <property type="protein sequence ID" value="KAG0442796.1"/>
    <property type="molecule type" value="Genomic_DNA"/>
</dbReference>